<dbReference type="PANTHER" id="PTHR28202">
    <property type="entry name" value="ASSEMBLY FACTOR CBP4"/>
    <property type="match status" value="1"/>
</dbReference>
<dbReference type="Proteomes" id="UP000799771">
    <property type="component" value="Unassembled WGS sequence"/>
</dbReference>
<dbReference type="EMBL" id="ML977503">
    <property type="protein sequence ID" value="KAF2130923.1"/>
    <property type="molecule type" value="Genomic_DNA"/>
</dbReference>
<sequence length="119" mass="13546">MPSARTYIKAITGGAVLCIGGPALVMWVTPTEEEIFKRYSPDLQKKALARREQTQQDFDNFTRQLKEAARSDKPIWTAQKEIDAQRSTDEQQRLRDERDAYAAESRRRQAEIRASGSGS</sequence>
<keyword evidence="5 11" id="KW-1133">Transmembrane helix</keyword>
<dbReference type="GO" id="GO:0005743">
    <property type="term" value="C:mitochondrial inner membrane"/>
    <property type="evidence" value="ECO:0007669"/>
    <property type="project" value="UniProtKB-SubCell"/>
</dbReference>
<name>A0A6A6AI44_9PLEO</name>
<keyword evidence="4 11" id="KW-0999">Mitochondrion inner membrane</keyword>
<dbReference type="GeneID" id="54406159"/>
<dbReference type="OrthoDB" id="5576752at2759"/>
<evidence type="ECO:0000256" key="1">
    <source>
        <dbReference type="ARBA" id="ARBA00004434"/>
    </source>
</evidence>
<proteinExistence type="inferred from homology"/>
<evidence type="ECO:0000256" key="9">
    <source>
        <dbReference type="ARBA" id="ARBA00025413"/>
    </source>
</evidence>
<feature type="region of interest" description="Disordered" evidence="12">
    <location>
        <begin position="66"/>
        <end position="119"/>
    </location>
</feature>
<dbReference type="GO" id="GO:0034551">
    <property type="term" value="P:mitochondrial respiratory chain complex III assembly"/>
    <property type="evidence" value="ECO:0007669"/>
    <property type="project" value="TreeGrafter"/>
</dbReference>
<comment type="similarity">
    <text evidence="2 11">Belongs to the CBP4 family.</text>
</comment>
<evidence type="ECO:0000256" key="6">
    <source>
        <dbReference type="ARBA" id="ARBA00023128"/>
    </source>
</evidence>
<dbReference type="InterPro" id="IPR012420">
    <property type="entry name" value="Cbp4"/>
</dbReference>
<evidence type="ECO:0000256" key="7">
    <source>
        <dbReference type="ARBA" id="ARBA00023136"/>
    </source>
</evidence>
<gene>
    <name evidence="13" type="ORF">P153DRAFT_336961</name>
</gene>
<evidence type="ECO:0000256" key="3">
    <source>
        <dbReference type="ARBA" id="ARBA00022692"/>
    </source>
</evidence>
<keyword evidence="7 11" id="KW-0472">Membrane</keyword>
<keyword evidence="6 11" id="KW-0496">Mitochondrion</keyword>
<evidence type="ECO:0000256" key="11">
    <source>
        <dbReference type="RuleBase" id="RU368005"/>
    </source>
</evidence>
<dbReference type="Pfam" id="PF07960">
    <property type="entry name" value="CBP4"/>
    <property type="match status" value="1"/>
</dbReference>
<keyword evidence="8 11" id="KW-0143">Chaperone</keyword>
<comment type="subcellular location">
    <subcellularLocation>
        <location evidence="1 11">Mitochondrion inner membrane</location>
        <topology evidence="1 11">Single-pass membrane protein</topology>
    </subcellularLocation>
</comment>
<dbReference type="RefSeq" id="XP_033525310.1">
    <property type="nucleotide sequence ID" value="XM_033665727.1"/>
</dbReference>
<evidence type="ECO:0000256" key="10">
    <source>
        <dbReference type="ARBA" id="ARBA00031521"/>
    </source>
</evidence>
<comment type="function">
    <text evidence="9 11">Essential for the assembly of ubiquinol-cytochrome c reductase. It has a direct effect on the correct occurrence of the Rieske protein, core 4, core 5 and apocytochrome b.</text>
</comment>
<dbReference type="AlphaFoldDB" id="A0A6A6AI44"/>
<keyword evidence="3 11" id="KW-0812">Transmembrane</keyword>
<evidence type="ECO:0000313" key="13">
    <source>
        <dbReference type="EMBL" id="KAF2130923.1"/>
    </source>
</evidence>
<protein>
    <recommendedName>
        <fullName evidence="10 11">Cytochrome b mRNA-processing protein 4</fullName>
    </recommendedName>
</protein>
<evidence type="ECO:0000256" key="5">
    <source>
        <dbReference type="ARBA" id="ARBA00022989"/>
    </source>
</evidence>
<reference evidence="13" key="1">
    <citation type="journal article" date="2020" name="Stud. Mycol.">
        <title>101 Dothideomycetes genomes: a test case for predicting lifestyles and emergence of pathogens.</title>
        <authorList>
            <person name="Haridas S."/>
            <person name="Albert R."/>
            <person name="Binder M."/>
            <person name="Bloem J."/>
            <person name="Labutti K."/>
            <person name="Salamov A."/>
            <person name="Andreopoulos B."/>
            <person name="Baker S."/>
            <person name="Barry K."/>
            <person name="Bills G."/>
            <person name="Bluhm B."/>
            <person name="Cannon C."/>
            <person name="Castanera R."/>
            <person name="Culley D."/>
            <person name="Daum C."/>
            <person name="Ezra D."/>
            <person name="Gonzalez J."/>
            <person name="Henrissat B."/>
            <person name="Kuo A."/>
            <person name="Liang C."/>
            <person name="Lipzen A."/>
            <person name="Lutzoni F."/>
            <person name="Magnuson J."/>
            <person name="Mondo S."/>
            <person name="Nolan M."/>
            <person name="Ohm R."/>
            <person name="Pangilinan J."/>
            <person name="Park H.-J."/>
            <person name="Ramirez L."/>
            <person name="Alfaro M."/>
            <person name="Sun H."/>
            <person name="Tritt A."/>
            <person name="Yoshinaga Y."/>
            <person name="Zwiers L.-H."/>
            <person name="Turgeon B."/>
            <person name="Goodwin S."/>
            <person name="Spatafora J."/>
            <person name="Crous P."/>
            <person name="Grigoriev I."/>
        </authorList>
    </citation>
    <scope>NUCLEOTIDE SEQUENCE</scope>
    <source>
        <strain evidence="13">CBS 119687</strain>
    </source>
</reference>
<feature type="compositionally biased region" description="Basic and acidic residues" evidence="12">
    <location>
        <begin position="80"/>
        <end position="111"/>
    </location>
</feature>
<evidence type="ECO:0000256" key="2">
    <source>
        <dbReference type="ARBA" id="ARBA00006780"/>
    </source>
</evidence>
<evidence type="ECO:0000313" key="14">
    <source>
        <dbReference type="Proteomes" id="UP000799771"/>
    </source>
</evidence>
<organism evidence="13 14">
    <name type="scientific">Dothidotthia symphoricarpi CBS 119687</name>
    <dbReference type="NCBI Taxonomy" id="1392245"/>
    <lineage>
        <taxon>Eukaryota</taxon>
        <taxon>Fungi</taxon>
        <taxon>Dikarya</taxon>
        <taxon>Ascomycota</taxon>
        <taxon>Pezizomycotina</taxon>
        <taxon>Dothideomycetes</taxon>
        <taxon>Pleosporomycetidae</taxon>
        <taxon>Pleosporales</taxon>
        <taxon>Dothidotthiaceae</taxon>
        <taxon>Dothidotthia</taxon>
    </lineage>
</organism>
<feature type="transmembrane region" description="Helical" evidence="11">
    <location>
        <begin position="6"/>
        <end position="28"/>
    </location>
</feature>
<keyword evidence="14" id="KW-1185">Reference proteome</keyword>
<evidence type="ECO:0000256" key="8">
    <source>
        <dbReference type="ARBA" id="ARBA00023186"/>
    </source>
</evidence>
<evidence type="ECO:0000256" key="12">
    <source>
        <dbReference type="SAM" id="MobiDB-lite"/>
    </source>
</evidence>
<dbReference type="PANTHER" id="PTHR28202:SF1">
    <property type="entry name" value="ASSEMBLY FACTOR CBP4"/>
    <property type="match status" value="1"/>
</dbReference>
<accession>A0A6A6AI44</accession>
<evidence type="ECO:0000256" key="4">
    <source>
        <dbReference type="ARBA" id="ARBA00022792"/>
    </source>
</evidence>